<dbReference type="EMBL" id="KN716189">
    <property type="protein sequence ID" value="KJH51175.1"/>
    <property type="molecule type" value="Genomic_DNA"/>
</dbReference>
<gene>
    <name evidence="2" type="ORF">DICVIV_02637</name>
</gene>
<dbReference type="OrthoDB" id="5874782at2759"/>
<feature type="compositionally biased region" description="Polar residues" evidence="1">
    <location>
        <begin position="204"/>
        <end position="215"/>
    </location>
</feature>
<reference evidence="3" key="2">
    <citation type="journal article" date="2016" name="Sci. Rep.">
        <title>Dictyocaulus viviparus genome, variome and transcriptome elucidate lungworm biology and support future intervention.</title>
        <authorList>
            <person name="McNulty S.N."/>
            <person name="Strube C."/>
            <person name="Rosa B.A."/>
            <person name="Martin J.C."/>
            <person name="Tyagi R."/>
            <person name="Choi Y.J."/>
            <person name="Wang Q."/>
            <person name="Hallsworth Pepin K."/>
            <person name="Zhang X."/>
            <person name="Ozersky P."/>
            <person name="Wilson R.K."/>
            <person name="Sternberg P.W."/>
            <person name="Gasser R.B."/>
            <person name="Mitreva M."/>
        </authorList>
    </citation>
    <scope>NUCLEOTIDE SEQUENCE [LARGE SCALE GENOMIC DNA]</scope>
    <source>
        <strain evidence="3">HannoverDv2000</strain>
    </source>
</reference>
<keyword evidence="3" id="KW-1185">Reference proteome</keyword>
<name>A0A0D8Y3B3_DICVI</name>
<reference evidence="2 3" key="1">
    <citation type="submission" date="2013-11" db="EMBL/GenBank/DDBJ databases">
        <title>Draft genome of the bovine lungworm Dictyocaulus viviparus.</title>
        <authorList>
            <person name="Mitreva M."/>
        </authorList>
    </citation>
    <scope>NUCLEOTIDE SEQUENCE [LARGE SCALE GENOMIC DNA]</scope>
    <source>
        <strain evidence="2 3">HannoverDv2000</strain>
    </source>
</reference>
<dbReference type="AlphaFoldDB" id="A0A0D8Y3B3"/>
<proteinExistence type="predicted"/>
<evidence type="ECO:0000313" key="3">
    <source>
        <dbReference type="Proteomes" id="UP000053766"/>
    </source>
</evidence>
<feature type="region of interest" description="Disordered" evidence="1">
    <location>
        <begin position="204"/>
        <end position="223"/>
    </location>
</feature>
<sequence>MTSGDVLLHNYWRGCAEYAPLSWHENGNKSIMRLTDCVEVLMYIILDMTGFLIWRGLHKDLIRRHKEHLDIKALPPPLADYWCRVRRAHKFHSREFTRQNGYMLLNGLRGGATYSFLDFRALMKLMRALYTVFGDVVEQSPYDYEIWVEPYMWGADQAPCAELAIEKEQRRYRSLAVKANYESRMVRDEFIRRISAQTEWEQAATLSHSRATRASQHSDDDSS</sequence>
<protein>
    <submittedName>
        <fullName evidence="2">Uncharacterized protein</fullName>
    </submittedName>
</protein>
<organism evidence="2 3">
    <name type="scientific">Dictyocaulus viviparus</name>
    <name type="common">Bovine lungworm</name>
    <dbReference type="NCBI Taxonomy" id="29172"/>
    <lineage>
        <taxon>Eukaryota</taxon>
        <taxon>Metazoa</taxon>
        <taxon>Ecdysozoa</taxon>
        <taxon>Nematoda</taxon>
        <taxon>Chromadorea</taxon>
        <taxon>Rhabditida</taxon>
        <taxon>Rhabditina</taxon>
        <taxon>Rhabditomorpha</taxon>
        <taxon>Strongyloidea</taxon>
        <taxon>Metastrongylidae</taxon>
        <taxon>Dictyocaulus</taxon>
    </lineage>
</organism>
<dbReference type="Proteomes" id="UP000053766">
    <property type="component" value="Unassembled WGS sequence"/>
</dbReference>
<accession>A0A0D8Y3B3</accession>
<evidence type="ECO:0000313" key="2">
    <source>
        <dbReference type="EMBL" id="KJH51175.1"/>
    </source>
</evidence>
<dbReference type="STRING" id="29172.A0A0D8Y3B3"/>
<evidence type="ECO:0000256" key="1">
    <source>
        <dbReference type="SAM" id="MobiDB-lite"/>
    </source>
</evidence>